<evidence type="ECO:0000313" key="2">
    <source>
        <dbReference type="EMBL" id="JAH99807.1"/>
    </source>
</evidence>
<protein>
    <submittedName>
        <fullName evidence="2">Uncharacterized protein</fullName>
    </submittedName>
</protein>
<reference evidence="2" key="1">
    <citation type="submission" date="2014-11" db="EMBL/GenBank/DDBJ databases">
        <authorList>
            <person name="Amaro Gonzalez C."/>
        </authorList>
    </citation>
    <scope>NUCLEOTIDE SEQUENCE</scope>
</reference>
<sequence length="96" mass="11421">MLILFTSVVYYTFSLKSMVVFYIRSCDWTAETHEHIQTKFNNLVTNPNATKSHCLTGDLVCLLNLYLNCMYVRRCIFMICMLPLMQLLFWKKPHRC</sequence>
<keyword evidence="1" id="KW-1133">Transmembrane helix</keyword>
<proteinExistence type="predicted"/>
<evidence type="ECO:0000256" key="1">
    <source>
        <dbReference type="SAM" id="Phobius"/>
    </source>
</evidence>
<name>A0A0E9XAP0_ANGAN</name>
<keyword evidence="1" id="KW-0812">Transmembrane</keyword>
<organism evidence="2">
    <name type="scientific">Anguilla anguilla</name>
    <name type="common">European freshwater eel</name>
    <name type="synonym">Muraena anguilla</name>
    <dbReference type="NCBI Taxonomy" id="7936"/>
    <lineage>
        <taxon>Eukaryota</taxon>
        <taxon>Metazoa</taxon>
        <taxon>Chordata</taxon>
        <taxon>Craniata</taxon>
        <taxon>Vertebrata</taxon>
        <taxon>Euteleostomi</taxon>
        <taxon>Actinopterygii</taxon>
        <taxon>Neopterygii</taxon>
        <taxon>Teleostei</taxon>
        <taxon>Anguilliformes</taxon>
        <taxon>Anguillidae</taxon>
        <taxon>Anguilla</taxon>
    </lineage>
</organism>
<dbReference type="AlphaFoldDB" id="A0A0E9XAP0"/>
<feature type="transmembrane region" description="Helical" evidence="1">
    <location>
        <begin position="71"/>
        <end position="90"/>
    </location>
</feature>
<reference evidence="2" key="2">
    <citation type="journal article" date="2015" name="Fish Shellfish Immunol.">
        <title>Early steps in the European eel (Anguilla anguilla)-Vibrio vulnificus interaction in the gills: Role of the RtxA13 toxin.</title>
        <authorList>
            <person name="Callol A."/>
            <person name="Pajuelo D."/>
            <person name="Ebbesson L."/>
            <person name="Teles M."/>
            <person name="MacKenzie S."/>
            <person name="Amaro C."/>
        </authorList>
    </citation>
    <scope>NUCLEOTIDE SEQUENCE</scope>
</reference>
<dbReference type="EMBL" id="GBXM01008770">
    <property type="protein sequence ID" value="JAH99807.1"/>
    <property type="molecule type" value="Transcribed_RNA"/>
</dbReference>
<keyword evidence="1" id="KW-0472">Membrane</keyword>
<accession>A0A0E9XAP0</accession>